<evidence type="ECO:0000256" key="12">
    <source>
        <dbReference type="PROSITE-ProRule" id="PRU00110"/>
    </source>
</evidence>
<keyword evidence="4" id="KW-1003">Cell membrane</keyword>
<dbReference type="InterPro" id="IPR013656">
    <property type="entry name" value="PAS_4"/>
</dbReference>
<dbReference type="EC" id="2.7.13.3" evidence="3"/>
<feature type="domain" description="Response regulatory" evidence="16">
    <location>
        <begin position="1049"/>
        <end position="1167"/>
    </location>
</feature>
<dbReference type="CDD" id="cd00082">
    <property type="entry name" value="HisKA"/>
    <property type="match status" value="1"/>
</dbReference>
<keyword evidence="11 14" id="KW-0472">Membrane</keyword>
<dbReference type="Pfam" id="PF00512">
    <property type="entry name" value="HisKA"/>
    <property type="match status" value="1"/>
</dbReference>
<dbReference type="CDD" id="cd16922">
    <property type="entry name" value="HATPase_EvgS-ArcB-TorS-like"/>
    <property type="match status" value="1"/>
</dbReference>
<evidence type="ECO:0000259" key="18">
    <source>
        <dbReference type="PROSITE" id="PS50113"/>
    </source>
</evidence>
<keyword evidence="9 14" id="KW-1133">Transmembrane helix</keyword>
<evidence type="ECO:0000313" key="21">
    <source>
        <dbReference type="Proteomes" id="UP000716322"/>
    </source>
</evidence>
<dbReference type="SUPFAM" id="SSF52172">
    <property type="entry name" value="CheY-like"/>
    <property type="match status" value="2"/>
</dbReference>
<feature type="domain" description="PAC" evidence="18">
    <location>
        <begin position="737"/>
        <end position="790"/>
    </location>
</feature>
<evidence type="ECO:0000259" key="17">
    <source>
        <dbReference type="PROSITE" id="PS50112"/>
    </source>
</evidence>
<dbReference type="EMBL" id="JAAQOM010000002">
    <property type="protein sequence ID" value="NIA52667.1"/>
    <property type="molecule type" value="Genomic_DNA"/>
</dbReference>
<proteinExistence type="predicted"/>
<dbReference type="CDD" id="cd17546">
    <property type="entry name" value="REC_hyHK_CKI1_RcsC-like"/>
    <property type="match status" value="1"/>
</dbReference>
<keyword evidence="8" id="KW-0067">ATP-binding</keyword>
<gene>
    <name evidence="20" type="ORF">HAV22_03210</name>
</gene>
<dbReference type="InterPro" id="IPR003661">
    <property type="entry name" value="HisK_dim/P_dom"/>
</dbReference>
<evidence type="ECO:0000256" key="6">
    <source>
        <dbReference type="ARBA" id="ARBA00022692"/>
    </source>
</evidence>
<evidence type="ECO:0000256" key="13">
    <source>
        <dbReference type="PROSITE-ProRule" id="PRU00169"/>
    </source>
</evidence>
<dbReference type="InterPro" id="IPR008207">
    <property type="entry name" value="Sig_transdc_His_kin_Hpt_dom"/>
</dbReference>
<feature type="domain" description="Histidine kinase" evidence="15">
    <location>
        <begin position="808"/>
        <end position="1029"/>
    </location>
</feature>
<dbReference type="Gene3D" id="3.30.565.10">
    <property type="entry name" value="Histidine kinase-like ATPase, C-terminal domain"/>
    <property type="match status" value="1"/>
</dbReference>
<dbReference type="SMART" id="SM00091">
    <property type="entry name" value="PAS"/>
    <property type="match status" value="3"/>
</dbReference>
<evidence type="ECO:0000256" key="5">
    <source>
        <dbReference type="ARBA" id="ARBA00022553"/>
    </source>
</evidence>
<dbReference type="SUPFAM" id="SSF47384">
    <property type="entry name" value="Homodimeric domain of signal transducing histidine kinase"/>
    <property type="match status" value="1"/>
</dbReference>
<dbReference type="CDD" id="cd18774">
    <property type="entry name" value="PDC2_HK_sensor"/>
    <property type="match status" value="1"/>
</dbReference>
<evidence type="ECO:0000256" key="3">
    <source>
        <dbReference type="ARBA" id="ARBA00012438"/>
    </source>
</evidence>
<dbReference type="InterPro" id="IPR001789">
    <property type="entry name" value="Sig_transdc_resp-reg_receiver"/>
</dbReference>
<evidence type="ECO:0000256" key="9">
    <source>
        <dbReference type="ARBA" id="ARBA00022989"/>
    </source>
</evidence>
<dbReference type="Pfam" id="PF01627">
    <property type="entry name" value="Hpt"/>
    <property type="match status" value="1"/>
</dbReference>
<comment type="subcellular location">
    <subcellularLocation>
        <location evidence="2">Cell membrane</location>
        <topology evidence="2">Multi-pass membrane protein</topology>
    </subcellularLocation>
</comment>
<protein>
    <recommendedName>
        <fullName evidence="3">histidine kinase</fullName>
        <ecNumber evidence="3">2.7.13.3</ecNumber>
    </recommendedName>
</protein>
<dbReference type="SMART" id="SM00086">
    <property type="entry name" value="PAC"/>
    <property type="match status" value="2"/>
</dbReference>
<evidence type="ECO:0000256" key="8">
    <source>
        <dbReference type="ARBA" id="ARBA00022840"/>
    </source>
</evidence>
<dbReference type="InterPro" id="IPR000700">
    <property type="entry name" value="PAS-assoc_C"/>
</dbReference>
<dbReference type="InterPro" id="IPR004358">
    <property type="entry name" value="Sig_transdc_His_kin-like_C"/>
</dbReference>
<dbReference type="Pfam" id="PF00072">
    <property type="entry name" value="Response_reg"/>
    <property type="match status" value="2"/>
</dbReference>
<dbReference type="SUPFAM" id="SSF55785">
    <property type="entry name" value="PYP-like sensor domain (PAS domain)"/>
    <property type="match status" value="3"/>
</dbReference>
<dbReference type="Gene3D" id="1.20.120.160">
    <property type="entry name" value="HPT domain"/>
    <property type="match status" value="1"/>
</dbReference>
<comment type="catalytic activity">
    <reaction evidence="1">
        <text>ATP + protein L-histidine = ADP + protein N-phospho-L-histidine.</text>
        <dbReference type="EC" id="2.7.13.3"/>
    </reaction>
</comment>
<dbReference type="CDD" id="cd00156">
    <property type="entry name" value="REC"/>
    <property type="match status" value="1"/>
</dbReference>
<evidence type="ECO:0000256" key="4">
    <source>
        <dbReference type="ARBA" id="ARBA00022475"/>
    </source>
</evidence>
<dbReference type="PROSITE" id="PS50113">
    <property type="entry name" value="PAC"/>
    <property type="match status" value="1"/>
</dbReference>
<feature type="domain" description="Response regulatory" evidence="16">
    <location>
        <begin position="1189"/>
        <end position="1306"/>
    </location>
</feature>
<comment type="caution">
    <text evidence="20">The sequence shown here is derived from an EMBL/GenBank/DDBJ whole genome shotgun (WGS) entry which is preliminary data.</text>
</comment>
<dbReference type="InterPro" id="IPR036641">
    <property type="entry name" value="HPT_dom_sf"/>
</dbReference>
<dbReference type="PRINTS" id="PR00344">
    <property type="entry name" value="BCTRLSENSOR"/>
</dbReference>
<evidence type="ECO:0000256" key="11">
    <source>
        <dbReference type="ARBA" id="ARBA00023136"/>
    </source>
</evidence>
<keyword evidence="21" id="KW-1185">Reference proteome</keyword>
<dbReference type="InterPro" id="IPR005467">
    <property type="entry name" value="His_kinase_dom"/>
</dbReference>
<feature type="modified residue" description="Phosphohistidine" evidence="12">
    <location>
        <position position="1385"/>
    </location>
</feature>
<dbReference type="NCBIfam" id="TIGR00229">
    <property type="entry name" value="sensory_box"/>
    <property type="match status" value="2"/>
</dbReference>
<feature type="modified residue" description="4-aspartylphosphate" evidence="13">
    <location>
        <position position="1240"/>
    </location>
</feature>
<dbReference type="Proteomes" id="UP000716322">
    <property type="component" value="Unassembled WGS sequence"/>
</dbReference>
<evidence type="ECO:0000259" key="19">
    <source>
        <dbReference type="PROSITE" id="PS50894"/>
    </source>
</evidence>
<dbReference type="PANTHER" id="PTHR45339:SF1">
    <property type="entry name" value="HYBRID SIGNAL TRANSDUCTION HISTIDINE KINASE J"/>
    <property type="match status" value="1"/>
</dbReference>
<dbReference type="InterPro" id="IPR035965">
    <property type="entry name" value="PAS-like_dom_sf"/>
</dbReference>
<dbReference type="CDD" id="cd00130">
    <property type="entry name" value="PAS"/>
    <property type="match status" value="3"/>
</dbReference>
<feature type="domain" description="PAS" evidence="17">
    <location>
        <begin position="665"/>
        <end position="735"/>
    </location>
</feature>
<dbReference type="SUPFAM" id="SSF47226">
    <property type="entry name" value="Histidine-containing phosphotransfer domain, HPT domain"/>
    <property type="match status" value="1"/>
</dbReference>
<accession>A0ABX0P760</accession>
<feature type="domain" description="HPt" evidence="19">
    <location>
        <begin position="1346"/>
        <end position="1436"/>
    </location>
</feature>
<dbReference type="InterPro" id="IPR036890">
    <property type="entry name" value="HATPase_C_sf"/>
</dbReference>
<evidence type="ECO:0000313" key="20">
    <source>
        <dbReference type="EMBL" id="NIA52667.1"/>
    </source>
</evidence>
<dbReference type="Pfam" id="PF02518">
    <property type="entry name" value="HATPase_c"/>
    <property type="match status" value="1"/>
</dbReference>
<dbReference type="InterPro" id="IPR000014">
    <property type="entry name" value="PAS"/>
</dbReference>
<dbReference type="PROSITE" id="PS50112">
    <property type="entry name" value="PAS"/>
    <property type="match status" value="1"/>
</dbReference>
<keyword evidence="6 14" id="KW-0812">Transmembrane</keyword>
<evidence type="ECO:0000256" key="10">
    <source>
        <dbReference type="ARBA" id="ARBA00023012"/>
    </source>
</evidence>
<keyword evidence="7" id="KW-0547">Nucleotide-binding</keyword>
<evidence type="ECO:0000256" key="1">
    <source>
        <dbReference type="ARBA" id="ARBA00000085"/>
    </source>
</evidence>
<dbReference type="PROSITE" id="PS50110">
    <property type="entry name" value="RESPONSE_REGULATORY"/>
    <property type="match status" value="2"/>
</dbReference>
<dbReference type="Pfam" id="PF13426">
    <property type="entry name" value="PAS_9"/>
    <property type="match status" value="1"/>
</dbReference>
<dbReference type="SMART" id="SM00448">
    <property type="entry name" value="REC"/>
    <property type="match status" value="2"/>
</dbReference>
<dbReference type="InterPro" id="IPR011006">
    <property type="entry name" value="CheY-like_superfamily"/>
</dbReference>
<sequence>MVVLCRARLLGYHVSWRRLGCAPIAELAVQLLQRRSLPSIRAKLVTLVLACALPILIGYLVFATDADKRERAHIAEDAEMIARALAAAVDRDLANGETAARTMANQANLVHGDLASFHAAARRLLRPEFPAYAVAVSGADGATLLDTRHAFGSELPAHGNEADVRTVFATGDAVTSGLHRGDGTQPWVISISVPVWREGKVAYALTVELRPRRLTDLLADQNLPPHWNALVYDNHRRLVAYRGRTHHGIGDPMRPELAQALARTPVGIVELAAHGPEAMYAAYARMQGHDWAVTIGFPRHAAREILGPDPATTLAWIALMLAISLGLAWRIGDAIARSVRALTEPAAALGRGEALVIPPLEIREAATVARALGKVEGELQQYRAGLESLVAERTNELQRSSAMLATVYATAPVGLAFLDRSLRIVMINDYLAAVNALPASAHIGHTLPELLGDLGTRIERPYRQVLVTGRPLIDVEDSGDIPAAPGVMRHWICSYYPVYGPDRELVGINAVILDITERKRQEQRNRDNEELFRTLFEGSGDAHVLIAYGAGFLSANQAAVDLFGCASVEDFLTMAPASSSPEFQPNGRRSDELWIEAMRRALDTGGCRFEWIYRRRDGSEFHADVLLNSVDIGGRGIVQGTIRDITAREETAAALRAASRRLEESERMIRTVTDHLPALVGYWDADLHCRFANKPYLDWLGRDAADVIGHPMEEIVDEEQIDEVRPHLDAVLRGERQFFERRLYRKRSGKLIQAWGSYIPDVDAEGRVQGFYMLHADITELKRTQSRLEDALRAAEAASSAKGEFLANMSHEIRTPMNAIIGLARLLEEADLGRRERGYVSRMQMAARSLLSMLNDLLDYSKVEAGQLVLEQTPFALDDVLASIAAMSATSAWNKGIEPVFAVHPDVPARLVGDPMRLGQVLLNLVSNAIKFTERGEVVLAIDVAERGGDSVSLAFTVRDTGIGIPPEQQQRMFEAFSQADSSTSRKYGGTGLGLAISRRLARLMGGDLCVDSVPDRGATFRFAAPFGIAPGAAPAPAAESLPQHVPLRILVADDNASSRAALAQALRGRGWHVETAASGADTLALLRDAGPFDLAFIDSVLGDLDGASVIALAGADHAIALPRLALLAADPERERLDALATDLRIDAVLAKPFTPGALADALAELQSGAPAPAPARPAPLSGRLAGMRVLVVEDNLLNQEVANYVLVHAGASVDFAANGRIAVSMLAEGAAQYDAVLMDLQMPVMDGFEATRAIRALGQDRLPVIAMTANALDEDRRRALAAGMNDYLAKPIDVDELVDMLRRVTGRAASTPGEAEHPRPTAAVAIPARIPGIDLKTTLPRFGGNFASFAALFKRFEQSQGGAVAEIRGLLDAGDRTGAGQAVHRLRGVAANLGATDVAGQALELEQALRSEDAAALALRLARLEAALAVVLDAARDLPAPDAAAATPGPDTAPPAVPAEDSATFRRELAQLLDLLHNNNMKAMAQFETLRAALGNRAPAQAAALAEAVATLRFEQAAHLVRALLGTKEDA</sequence>
<dbReference type="InterPro" id="IPR036097">
    <property type="entry name" value="HisK_dim/P_sf"/>
</dbReference>
<keyword evidence="5 13" id="KW-0597">Phosphoprotein</keyword>
<dbReference type="Pfam" id="PF08448">
    <property type="entry name" value="PAS_4"/>
    <property type="match status" value="2"/>
</dbReference>
<dbReference type="SMART" id="SM00388">
    <property type="entry name" value="HisKA"/>
    <property type="match status" value="1"/>
</dbReference>
<dbReference type="PANTHER" id="PTHR45339">
    <property type="entry name" value="HYBRID SIGNAL TRANSDUCTION HISTIDINE KINASE J"/>
    <property type="match status" value="1"/>
</dbReference>
<evidence type="ECO:0000256" key="7">
    <source>
        <dbReference type="ARBA" id="ARBA00022741"/>
    </source>
</evidence>
<evidence type="ECO:0000259" key="16">
    <source>
        <dbReference type="PROSITE" id="PS50110"/>
    </source>
</evidence>
<feature type="modified residue" description="4-aspartylphosphate" evidence="13">
    <location>
        <position position="1099"/>
    </location>
</feature>
<organism evidence="20 21">
    <name type="scientific">Telluria antibiotica</name>
    <dbReference type="NCBI Taxonomy" id="2717319"/>
    <lineage>
        <taxon>Bacteria</taxon>
        <taxon>Pseudomonadati</taxon>
        <taxon>Pseudomonadota</taxon>
        <taxon>Betaproteobacteria</taxon>
        <taxon>Burkholderiales</taxon>
        <taxon>Oxalobacteraceae</taxon>
        <taxon>Telluria group</taxon>
        <taxon>Telluria</taxon>
    </lineage>
</organism>
<dbReference type="InterPro" id="IPR001610">
    <property type="entry name" value="PAC"/>
</dbReference>
<reference evidence="20 21" key="1">
    <citation type="submission" date="2020-03" db="EMBL/GenBank/DDBJ databases">
        <title>Genome sequence of strain Massilia sp. TW-1.</title>
        <authorList>
            <person name="Chaudhary D.K."/>
        </authorList>
    </citation>
    <scope>NUCLEOTIDE SEQUENCE [LARGE SCALE GENOMIC DNA]</scope>
    <source>
        <strain evidence="20 21">TW-1</strain>
    </source>
</reference>
<evidence type="ECO:0000256" key="14">
    <source>
        <dbReference type="SAM" id="Phobius"/>
    </source>
</evidence>
<dbReference type="Gene3D" id="1.10.287.130">
    <property type="match status" value="1"/>
</dbReference>
<name>A0ABX0P760_9BURK</name>
<dbReference type="Gene3D" id="3.30.450.20">
    <property type="entry name" value="PAS domain"/>
    <property type="match status" value="4"/>
</dbReference>
<dbReference type="SMART" id="SM00073">
    <property type="entry name" value="HPT"/>
    <property type="match status" value="1"/>
</dbReference>
<dbReference type="PROSITE" id="PS50894">
    <property type="entry name" value="HPT"/>
    <property type="match status" value="1"/>
</dbReference>
<evidence type="ECO:0000259" key="15">
    <source>
        <dbReference type="PROSITE" id="PS50109"/>
    </source>
</evidence>
<dbReference type="Gene3D" id="3.40.50.2300">
    <property type="match status" value="2"/>
</dbReference>
<dbReference type="SUPFAM" id="SSF55874">
    <property type="entry name" value="ATPase domain of HSP90 chaperone/DNA topoisomerase II/histidine kinase"/>
    <property type="match status" value="1"/>
</dbReference>
<keyword evidence="10" id="KW-0902">Two-component regulatory system</keyword>
<dbReference type="InterPro" id="IPR003594">
    <property type="entry name" value="HATPase_dom"/>
</dbReference>
<feature type="transmembrane region" description="Helical" evidence="14">
    <location>
        <begin position="44"/>
        <end position="62"/>
    </location>
</feature>
<evidence type="ECO:0000256" key="2">
    <source>
        <dbReference type="ARBA" id="ARBA00004651"/>
    </source>
</evidence>
<dbReference type="SMART" id="SM00387">
    <property type="entry name" value="HATPase_c"/>
    <property type="match status" value="1"/>
</dbReference>
<dbReference type="PROSITE" id="PS50109">
    <property type="entry name" value="HIS_KIN"/>
    <property type="match status" value="1"/>
</dbReference>